<protein>
    <recommendedName>
        <fullName evidence="2">DNA-binding domain-containing protein</fullName>
    </recommendedName>
</protein>
<organism evidence="3">
    <name type="scientific">Cucumis melo</name>
    <name type="common">Muskmelon</name>
    <dbReference type="NCBI Taxonomy" id="3656"/>
    <lineage>
        <taxon>Eukaryota</taxon>
        <taxon>Viridiplantae</taxon>
        <taxon>Streptophyta</taxon>
        <taxon>Embryophyta</taxon>
        <taxon>Tracheophyta</taxon>
        <taxon>Spermatophyta</taxon>
        <taxon>Magnoliopsida</taxon>
        <taxon>eudicotyledons</taxon>
        <taxon>Gunneridae</taxon>
        <taxon>Pentapetalae</taxon>
        <taxon>rosids</taxon>
        <taxon>fabids</taxon>
        <taxon>Cucurbitales</taxon>
        <taxon>Cucurbitaceae</taxon>
        <taxon>Benincaseae</taxon>
        <taxon>Cucumis</taxon>
    </lineage>
</organism>
<feature type="compositionally biased region" description="Polar residues" evidence="1">
    <location>
        <begin position="130"/>
        <end position="145"/>
    </location>
</feature>
<reference evidence="3" key="1">
    <citation type="submission" date="2023-03" db="UniProtKB">
        <authorList>
            <consortium name="EnsemblPlants"/>
        </authorList>
    </citation>
    <scope>IDENTIFICATION</scope>
</reference>
<feature type="region of interest" description="Disordered" evidence="1">
    <location>
        <begin position="93"/>
        <end position="174"/>
    </location>
</feature>
<feature type="compositionally biased region" description="Polar residues" evidence="1">
    <location>
        <begin position="158"/>
        <end position="174"/>
    </location>
</feature>
<dbReference type="EnsemblPlants" id="MELO3C025206.2.1">
    <property type="protein sequence ID" value="MELO3C025206.2.1"/>
    <property type="gene ID" value="MELO3C025206.2"/>
</dbReference>
<dbReference type="GO" id="GO:0003677">
    <property type="term" value="F:DNA binding"/>
    <property type="evidence" value="ECO:0007669"/>
    <property type="project" value="InterPro"/>
</dbReference>
<feature type="domain" description="DNA-binding" evidence="2">
    <location>
        <begin position="1"/>
        <end position="40"/>
    </location>
</feature>
<accession>A0A9I9DX39</accession>
<sequence>MRNHKFRFSDMIPNAWFYKLKEIGGASRPNLSVPTKTLTTHLHLPRPPNTNNHPLLLPTLVPENLTISLDNSNPTMPTSSIPLHRRLRFYRYQSPRESQQNNSNQEENKRVPGPPPSSSAPPPSAAAATQRRNLSGQNPILLQNSPPHPPTPPLISELTKSSLPKHPNTSSTTS</sequence>
<feature type="compositionally biased region" description="Pro residues" evidence="1">
    <location>
        <begin position="112"/>
        <end position="124"/>
    </location>
</feature>
<proteinExistence type="predicted"/>
<evidence type="ECO:0000313" key="3">
    <source>
        <dbReference type="EnsemblPlants" id="MELO3C025206.2.1"/>
    </source>
</evidence>
<evidence type="ECO:0000259" key="2">
    <source>
        <dbReference type="Pfam" id="PF13724"/>
    </source>
</evidence>
<dbReference type="Pfam" id="PF13724">
    <property type="entry name" value="DNA_binding_2"/>
    <property type="match status" value="1"/>
</dbReference>
<dbReference type="AlphaFoldDB" id="A0A9I9DX39"/>
<name>A0A9I9DX39_CUCME</name>
<evidence type="ECO:0000256" key="1">
    <source>
        <dbReference type="SAM" id="MobiDB-lite"/>
    </source>
</evidence>
<dbReference type="InterPro" id="IPR025830">
    <property type="entry name" value="DNA_bnd_dom_ovate"/>
</dbReference>
<dbReference type="Gramene" id="MELO3C025206.2.1">
    <property type="protein sequence ID" value="MELO3C025206.2.1"/>
    <property type="gene ID" value="MELO3C025206.2"/>
</dbReference>